<name>A0A1M5HE16_FLAJO</name>
<feature type="transmembrane region" description="Helical" evidence="1">
    <location>
        <begin position="72"/>
        <end position="93"/>
    </location>
</feature>
<keyword evidence="1" id="KW-0812">Transmembrane</keyword>
<dbReference type="PANTHER" id="PTHR23028">
    <property type="entry name" value="ACETYLTRANSFERASE"/>
    <property type="match status" value="1"/>
</dbReference>
<feature type="transmembrane region" description="Helical" evidence="1">
    <location>
        <begin position="193"/>
        <end position="211"/>
    </location>
</feature>
<gene>
    <name evidence="3" type="ORF">SAMN05444388_101824</name>
</gene>
<dbReference type="GO" id="GO:0016747">
    <property type="term" value="F:acyltransferase activity, transferring groups other than amino-acyl groups"/>
    <property type="evidence" value="ECO:0007669"/>
    <property type="project" value="InterPro"/>
</dbReference>
<dbReference type="InterPro" id="IPR002656">
    <property type="entry name" value="Acyl_transf_3_dom"/>
</dbReference>
<dbReference type="Proteomes" id="UP000184112">
    <property type="component" value="Unassembled WGS sequence"/>
</dbReference>
<feature type="transmembrane region" description="Helical" evidence="1">
    <location>
        <begin position="131"/>
        <end position="147"/>
    </location>
</feature>
<evidence type="ECO:0000313" key="3">
    <source>
        <dbReference type="EMBL" id="SHG14203.1"/>
    </source>
</evidence>
<sequence>MDLLRFIAIFTVLISHSITVLPEKFYFVHHFIFDGVLIFFVLSGFLIGRIFIKQFERQINIAEIFKFWKRRWLRTLPAYFFTILLIILLSFFLELRLDKKEIIKTIFFIQNLTYRQGGFFSESWSLSIEEWFYLLLPLSVVIFSFLFRKNIKLIMILVTFLIILGSVYFRYFIFLYRTISSVNEWDYNLRCAVIARLDSLMIGVLGAWFYHYKSQLFFKYKNLEFVLGLTIFFINKILISLEVWPFNGFYMKVLYFSVLPCSVLLMLPFVYCLRPFENKLINNIVIKGSLISYSLYLLNFTIISTILLKPLPINYWYKFILFWFLSYFFAVLMYKYIEIPFMKLRDKKIIK</sequence>
<dbReference type="AlphaFoldDB" id="A0A1M5HE16"/>
<feature type="domain" description="Acyltransferase 3" evidence="2">
    <location>
        <begin position="1"/>
        <end position="332"/>
    </location>
</feature>
<dbReference type="GO" id="GO:0000271">
    <property type="term" value="P:polysaccharide biosynthetic process"/>
    <property type="evidence" value="ECO:0007669"/>
    <property type="project" value="TreeGrafter"/>
</dbReference>
<protein>
    <submittedName>
        <fullName evidence="3">Peptidoglycan/LPS O-acetylase OafA/YrhL, contains acyltransferase and SGNH-hydrolase domains</fullName>
    </submittedName>
</protein>
<evidence type="ECO:0000256" key="1">
    <source>
        <dbReference type="SAM" id="Phobius"/>
    </source>
</evidence>
<feature type="transmembrane region" description="Helical" evidence="1">
    <location>
        <begin position="154"/>
        <end position="173"/>
    </location>
</feature>
<dbReference type="RefSeq" id="WP_073408245.1">
    <property type="nucleotide sequence ID" value="NZ_FQWH01000001.1"/>
</dbReference>
<accession>A0A1M5HE16</accession>
<dbReference type="InterPro" id="IPR050879">
    <property type="entry name" value="Acyltransferase_3"/>
</dbReference>
<proteinExistence type="predicted"/>
<reference evidence="3 4" key="1">
    <citation type="submission" date="2016-11" db="EMBL/GenBank/DDBJ databases">
        <authorList>
            <person name="Jaros S."/>
            <person name="Januszkiewicz K."/>
            <person name="Wedrychowicz H."/>
        </authorList>
    </citation>
    <scope>NUCLEOTIDE SEQUENCE [LARGE SCALE GENOMIC DNA]</scope>
    <source>
        <strain evidence="3 4">DSM 6792</strain>
    </source>
</reference>
<feature type="transmembrane region" description="Helical" evidence="1">
    <location>
        <begin position="253"/>
        <end position="273"/>
    </location>
</feature>
<keyword evidence="1" id="KW-1133">Transmembrane helix</keyword>
<organism evidence="3 4">
    <name type="scientific">Flavobacterium johnsoniae</name>
    <name type="common">Cytophaga johnsonae</name>
    <dbReference type="NCBI Taxonomy" id="986"/>
    <lineage>
        <taxon>Bacteria</taxon>
        <taxon>Pseudomonadati</taxon>
        <taxon>Bacteroidota</taxon>
        <taxon>Flavobacteriia</taxon>
        <taxon>Flavobacteriales</taxon>
        <taxon>Flavobacteriaceae</taxon>
        <taxon>Flavobacterium</taxon>
    </lineage>
</organism>
<dbReference type="PANTHER" id="PTHR23028:SF53">
    <property type="entry name" value="ACYL_TRANSF_3 DOMAIN-CONTAINING PROTEIN"/>
    <property type="match status" value="1"/>
</dbReference>
<dbReference type="Pfam" id="PF01757">
    <property type="entry name" value="Acyl_transf_3"/>
    <property type="match status" value="1"/>
</dbReference>
<keyword evidence="3" id="KW-0012">Acyltransferase</keyword>
<evidence type="ECO:0000259" key="2">
    <source>
        <dbReference type="Pfam" id="PF01757"/>
    </source>
</evidence>
<feature type="transmembrane region" description="Helical" evidence="1">
    <location>
        <begin position="27"/>
        <end position="52"/>
    </location>
</feature>
<dbReference type="GO" id="GO:0016020">
    <property type="term" value="C:membrane"/>
    <property type="evidence" value="ECO:0007669"/>
    <property type="project" value="TreeGrafter"/>
</dbReference>
<keyword evidence="3" id="KW-0378">Hydrolase</keyword>
<evidence type="ECO:0000313" key="4">
    <source>
        <dbReference type="Proteomes" id="UP000184112"/>
    </source>
</evidence>
<feature type="transmembrane region" description="Helical" evidence="1">
    <location>
        <begin position="285"/>
        <end position="308"/>
    </location>
</feature>
<dbReference type="GO" id="GO:0016787">
    <property type="term" value="F:hydrolase activity"/>
    <property type="evidence" value="ECO:0007669"/>
    <property type="project" value="UniProtKB-KW"/>
</dbReference>
<dbReference type="EMBL" id="FQWH01000001">
    <property type="protein sequence ID" value="SHG14203.1"/>
    <property type="molecule type" value="Genomic_DNA"/>
</dbReference>
<keyword evidence="1" id="KW-0472">Membrane</keyword>
<keyword evidence="3" id="KW-0808">Transferase</keyword>
<feature type="transmembrane region" description="Helical" evidence="1">
    <location>
        <begin position="223"/>
        <end position="241"/>
    </location>
</feature>
<feature type="transmembrane region" description="Helical" evidence="1">
    <location>
        <begin position="320"/>
        <end position="337"/>
    </location>
</feature>